<organism evidence="3 4">
    <name type="scientific">OM182 bacterium MED-G28</name>
    <dbReference type="NCBI Taxonomy" id="1986256"/>
    <lineage>
        <taxon>Bacteria</taxon>
        <taxon>Pseudomonadati</taxon>
        <taxon>Pseudomonadota</taxon>
        <taxon>Gammaproteobacteria</taxon>
        <taxon>OMG group</taxon>
        <taxon>OM182 clade</taxon>
    </lineage>
</organism>
<evidence type="ECO:0000256" key="1">
    <source>
        <dbReference type="SAM" id="Phobius"/>
    </source>
</evidence>
<name>A0A2A5WBC7_9GAMM</name>
<dbReference type="Proteomes" id="UP000219329">
    <property type="component" value="Unassembled WGS sequence"/>
</dbReference>
<dbReference type="InterPro" id="IPR000620">
    <property type="entry name" value="EamA_dom"/>
</dbReference>
<feature type="transmembrane region" description="Helical" evidence="1">
    <location>
        <begin position="29"/>
        <end position="54"/>
    </location>
</feature>
<accession>A0A2A5WBC7</accession>
<protein>
    <recommendedName>
        <fullName evidence="2">EamA domain-containing protein</fullName>
    </recommendedName>
</protein>
<feature type="transmembrane region" description="Helical" evidence="1">
    <location>
        <begin position="247"/>
        <end position="269"/>
    </location>
</feature>
<evidence type="ECO:0000259" key="2">
    <source>
        <dbReference type="Pfam" id="PF00892"/>
    </source>
</evidence>
<feature type="transmembrane region" description="Helical" evidence="1">
    <location>
        <begin position="220"/>
        <end position="241"/>
    </location>
</feature>
<dbReference type="SUPFAM" id="SSF103481">
    <property type="entry name" value="Multidrug resistance efflux transporter EmrE"/>
    <property type="match status" value="2"/>
</dbReference>
<feature type="domain" description="EamA" evidence="2">
    <location>
        <begin position="185"/>
        <end position="292"/>
    </location>
</feature>
<feature type="transmembrane region" description="Helical" evidence="1">
    <location>
        <begin position="110"/>
        <end position="142"/>
    </location>
</feature>
<dbReference type="Pfam" id="PF00892">
    <property type="entry name" value="EamA"/>
    <property type="match status" value="2"/>
</dbReference>
<dbReference type="GO" id="GO:0016020">
    <property type="term" value="C:membrane"/>
    <property type="evidence" value="ECO:0007669"/>
    <property type="project" value="InterPro"/>
</dbReference>
<comment type="caution">
    <text evidence="3">The sequence shown here is derived from an EMBL/GenBank/DDBJ whole genome shotgun (WGS) entry which is preliminary data.</text>
</comment>
<feature type="transmembrane region" description="Helical" evidence="1">
    <location>
        <begin position="278"/>
        <end position="294"/>
    </location>
</feature>
<proteinExistence type="predicted"/>
<keyword evidence="1" id="KW-1133">Transmembrane helix</keyword>
<reference evidence="3 4" key="1">
    <citation type="submission" date="2017-08" db="EMBL/GenBank/DDBJ databases">
        <title>Fine stratification of microbial communities through a metagenomic profile of the photic zone.</title>
        <authorList>
            <person name="Haro-Moreno J.M."/>
            <person name="Lopez-Perez M."/>
            <person name="De La Torre J."/>
            <person name="Picazo A."/>
            <person name="Camacho A."/>
            <person name="Rodriguez-Valera F."/>
        </authorList>
    </citation>
    <scope>NUCLEOTIDE SEQUENCE [LARGE SCALE GENOMIC DNA]</scope>
    <source>
        <strain evidence="3">MED-G28</strain>
    </source>
</reference>
<sequence length="295" mass="31912">METWIAFTLLAVVMQSIRTASQKKLATKISIHATTLVRFLFGIKFAIIYLVILWQVYQPDSIALNIIFFRSGALAGLSQILATVCLIKSLTLRNFAVGTALAKTEAMLTAILGALFFSSALSAIGYLSVIIGVAGLLIASNWKVSFQDLADNKSIRYGAGAGLGFALASLWIRDASLSLDAPPLLSAAAVLTYMIILQTLICLGWMLLRERNQFFLIKENIALCAFVGLTGVAGSVGWFTAMSLQNAAIVKTLGQTEFVVSLLITYFYFGEKISTREYLGIMLIAISVVILITAT</sequence>
<feature type="transmembrane region" description="Helical" evidence="1">
    <location>
        <begin position="184"/>
        <end position="208"/>
    </location>
</feature>
<evidence type="ECO:0000313" key="4">
    <source>
        <dbReference type="Proteomes" id="UP000219329"/>
    </source>
</evidence>
<dbReference type="AlphaFoldDB" id="A0A2A5WBC7"/>
<feature type="transmembrane region" description="Helical" evidence="1">
    <location>
        <begin position="154"/>
        <end position="172"/>
    </location>
</feature>
<dbReference type="InterPro" id="IPR037185">
    <property type="entry name" value="EmrE-like"/>
</dbReference>
<evidence type="ECO:0000313" key="3">
    <source>
        <dbReference type="EMBL" id="PDH33603.1"/>
    </source>
</evidence>
<feature type="domain" description="EamA" evidence="2">
    <location>
        <begin position="4"/>
        <end position="139"/>
    </location>
</feature>
<feature type="transmembrane region" description="Helical" evidence="1">
    <location>
        <begin position="66"/>
        <end position="90"/>
    </location>
</feature>
<gene>
    <name evidence="3" type="ORF">CNF02_07680</name>
</gene>
<dbReference type="EMBL" id="NTJZ01000007">
    <property type="protein sequence ID" value="PDH33603.1"/>
    <property type="molecule type" value="Genomic_DNA"/>
</dbReference>
<keyword evidence="1" id="KW-0812">Transmembrane</keyword>
<keyword evidence="1" id="KW-0472">Membrane</keyword>